<dbReference type="AlphaFoldDB" id="A0A8J7S2U1"/>
<proteinExistence type="predicted"/>
<dbReference type="Proteomes" id="UP000672602">
    <property type="component" value="Unassembled WGS sequence"/>
</dbReference>
<reference evidence="1" key="1">
    <citation type="submission" date="2021-04" db="EMBL/GenBank/DDBJ databases">
        <authorList>
            <person name="Zhang D.-C."/>
        </authorList>
    </citation>
    <scope>NUCLEOTIDE SEQUENCE</scope>
    <source>
        <strain evidence="1">CGMCC 1.15697</strain>
    </source>
</reference>
<gene>
    <name evidence="1" type="ORF">KAJ83_01510</name>
</gene>
<comment type="caution">
    <text evidence="1">The sequence shown here is derived from an EMBL/GenBank/DDBJ whole genome shotgun (WGS) entry which is preliminary data.</text>
</comment>
<dbReference type="EMBL" id="JAGMWN010000001">
    <property type="protein sequence ID" value="MBP5855669.1"/>
    <property type="molecule type" value="Genomic_DNA"/>
</dbReference>
<evidence type="ECO:0000313" key="1">
    <source>
        <dbReference type="EMBL" id="MBP5855669.1"/>
    </source>
</evidence>
<organism evidence="1 2">
    <name type="scientific">Marivibrio halodurans</name>
    <dbReference type="NCBI Taxonomy" id="2039722"/>
    <lineage>
        <taxon>Bacteria</taxon>
        <taxon>Pseudomonadati</taxon>
        <taxon>Pseudomonadota</taxon>
        <taxon>Alphaproteobacteria</taxon>
        <taxon>Rhodospirillales</taxon>
        <taxon>Rhodospirillaceae</taxon>
        <taxon>Marivibrio</taxon>
    </lineage>
</organism>
<accession>A0A8J7S2U1</accession>
<protein>
    <submittedName>
        <fullName evidence="1">Uncharacterized protein</fullName>
    </submittedName>
</protein>
<name>A0A8J7S2U1_9PROT</name>
<evidence type="ECO:0000313" key="2">
    <source>
        <dbReference type="Proteomes" id="UP000672602"/>
    </source>
</evidence>
<keyword evidence="2" id="KW-1185">Reference proteome</keyword>
<dbReference type="RefSeq" id="WP_210680246.1">
    <property type="nucleotide sequence ID" value="NZ_JAGMWN010000001.1"/>
</dbReference>
<sequence length="101" mass="11696">MAHEQAYRQSVLPNSSAEILRPMDDGLRVHWHSEMDLHVLYRNGQRIAGHHNGFSCHELAKRILAANPRRAIEQFDYIRACGGKHYITHEEFAAMCDVNER</sequence>